<organism evidence="3">
    <name type="scientific">Arcella intermedia</name>
    <dbReference type="NCBI Taxonomy" id="1963864"/>
    <lineage>
        <taxon>Eukaryota</taxon>
        <taxon>Amoebozoa</taxon>
        <taxon>Tubulinea</taxon>
        <taxon>Elardia</taxon>
        <taxon>Arcellinida</taxon>
        <taxon>Sphaerothecina</taxon>
        <taxon>Arcellidae</taxon>
        <taxon>Arcella</taxon>
    </lineage>
</organism>
<dbReference type="EMBL" id="GIBP01004743">
    <property type="protein sequence ID" value="NDV33712.1"/>
    <property type="molecule type" value="Transcribed_RNA"/>
</dbReference>
<dbReference type="FunFam" id="3.40.50.11210:FF:000001">
    <property type="entry name" value="Ral GTPase-activating protein subunit alpha-1 isoform 1"/>
    <property type="match status" value="1"/>
</dbReference>
<dbReference type="GO" id="GO:0005096">
    <property type="term" value="F:GTPase activator activity"/>
    <property type="evidence" value="ECO:0007669"/>
    <property type="project" value="UniProtKB-KW"/>
</dbReference>
<dbReference type="SUPFAM" id="SSF111347">
    <property type="entry name" value="Rap/Ran-GAP"/>
    <property type="match status" value="1"/>
</dbReference>
<reference evidence="3" key="1">
    <citation type="journal article" date="2020" name="J. Eukaryot. Microbiol.">
        <title>De novo Sequencing, Assembly and Annotation of the Transcriptome for the Free-Living Testate Amoeba Arcella intermedia.</title>
        <authorList>
            <person name="Ribeiro G.M."/>
            <person name="Porfirio-Sousa A.L."/>
            <person name="Maurer-Alcala X.X."/>
            <person name="Katz L.A."/>
            <person name="Lahr D.J.G."/>
        </authorList>
    </citation>
    <scope>NUCLEOTIDE SEQUENCE</scope>
</reference>
<accession>A0A6B2L9J1</accession>
<dbReference type="PANTHER" id="PTHR15711">
    <property type="entry name" value="RAP GTPASE-ACTIVATING PROTEIN"/>
    <property type="match status" value="1"/>
</dbReference>
<dbReference type="InterPro" id="IPR000331">
    <property type="entry name" value="Rap/Ran_GAP_dom"/>
</dbReference>
<dbReference type="PROSITE" id="PS50085">
    <property type="entry name" value="RAPGAP"/>
    <property type="match status" value="1"/>
</dbReference>
<dbReference type="Gene3D" id="3.40.50.11210">
    <property type="entry name" value="Rap/Ran-GAP"/>
    <property type="match status" value="1"/>
</dbReference>
<evidence type="ECO:0000259" key="2">
    <source>
        <dbReference type="PROSITE" id="PS50085"/>
    </source>
</evidence>
<proteinExistence type="predicted"/>
<dbReference type="Pfam" id="PF02145">
    <property type="entry name" value="Rap_GAP"/>
    <property type="match status" value="1"/>
</dbReference>
<evidence type="ECO:0000256" key="1">
    <source>
        <dbReference type="ARBA" id="ARBA00022468"/>
    </source>
</evidence>
<feature type="domain" description="Rap-GAP" evidence="2">
    <location>
        <begin position="77"/>
        <end position="293"/>
    </location>
</feature>
<dbReference type="AlphaFoldDB" id="A0A6B2L9J1"/>
<dbReference type="InterPro" id="IPR035974">
    <property type="entry name" value="Rap/Ran-GAP_sf"/>
</dbReference>
<keyword evidence="1" id="KW-0343">GTPase activation</keyword>
<name>A0A6B2L9J1_9EUKA</name>
<dbReference type="GO" id="GO:0051056">
    <property type="term" value="P:regulation of small GTPase mediated signal transduction"/>
    <property type="evidence" value="ECO:0007669"/>
    <property type="project" value="InterPro"/>
</dbReference>
<protein>
    <recommendedName>
        <fullName evidence="2">Rap-GAP domain-containing protein</fullName>
    </recommendedName>
</protein>
<dbReference type="InterPro" id="IPR050989">
    <property type="entry name" value="Rap1_Ran_GAP"/>
</dbReference>
<sequence>MGKDKVEGPFVVSIVRDATNSSSIVVHLRMKKEDLRFTVESKKLKRKKQAIEAILKSKNFKFQSLKRIKDPKFTTDIISFEEKFIMKHYKVGVLYCKEGQKDQREMFSNERASSEFKAFLKILGDKVALKGFSGYAGGLDTTPLGSTGEYSIHSSWRDYELMFHISTMLPYCNDDPQQLQRKRHLGNDIVLVVFKEGNLAYSPSTVTSMFNQVIIVVQPVQYKNECWYRLSVAHKLSLKSFGPPLPEPALFQGNEVFRDFLITKIINGERAAYRAEPIESKLIESRLGLLSHLEQSFTPLKNLL</sequence>
<evidence type="ECO:0000313" key="3">
    <source>
        <dbReference type="EMBL" id="NDV33712.1"/>
    </source>
</evidence>